<dbReference type="PANTHER" id="PTHR11596:SF5">
    <property type="entry name" value="ALKALINE PHOSPHATASE"/>
    <property type="match status" value="1"/>
</dbReference>
<feature type="binding site" evidence="9">
    <location>
        <position position="650"/>
    </location>
    <ligand>
        <name>Zn(2+)</name>
        <dbReference type="ChEBI" id="CHEBI:29105"/>
        <label>2</label>
    </ligand>
</feature>
<dbReference type="EMBL" id="CACRXK020003009">
    <property type="protein sequence ID" value="CAB3997047.1"/>
    <property type="molecule type" value="Genomic_DNA"/>
</dbReference>
<evidence type="ECO:0000256" key="3">
    <source>
        <dbReference type="ARBA" id="ARBA00022553"/>
    </source>
</evidence>
<name>A0A6S7HUM3_PARCT</name>
<evidence type="ECO:0000256" key="13">
    <source>
        <dbReference type="SAM" id="MobiDB-lite"/>
    </source>
</evidence>
<dbReference type="AlphaFoldDB" id="A0A6S7HUM3"/>
<comment type="similarity">
    <text evidence="10">Belongs to the MT-A70-like family.</text>
</comment>
<comment type="caution">
    <text evidence="14">The sequence shown here is derived from an EMBL/GenBank/DDBJ whole genome shotgun (WGS) entry which is preliminary data.</text>
</comment>
<keyword evidence="5 12" id="KW-0378">Hydrolase</keyword>
<dbReference type="GO" id="GO:0004035">
    <property type="term" value="F:alkaline phosphatase activity"/>
    <property type="evidence" value="ECO:0007669"/>
    <property type="project" value="UniProtKB-EC"/>
</dbReference>
<evidence type="ECO:0000256" key="11">
    <source>
        <dbReference type="RuleBase" id="RU003946"/>
    </source>
</evidence>
<dbReference type="SUPFAM" id="SSF53649">
    <property type="entry name" value="Alkaline phosphatase-like"/>
    <property type="match status" value="1"/>
</dbReference>
<feature type="binding site" evidence="9">
    <location>
        <position position="576"/>
    </location>
    <ligand>
        <name>Zn(2+)</name>
        <dbReference type="ChEBI" id="CHEBI:29105"/>
        <label>2</label>
    </ligand>
</feature>
<keyword evidence="3" id="KW-0597">Phosphoprotein</keyword>
<evidence type="ECO:0000256" key="10">
    <source>
        <dbReference type="PROSITE-ProRule" id="PRU00489"/>
    </source>
</evidence>
<gene>
    <name evidence="14" type="ORF">PACLA_8A057631</name>
</gene>
<dbReference type="Proteomes" id="UP001152795">
    <property type="component" value="Unassembled WGS sequence"/>
</dbReference>
<dbReference type="InterPro" id="IPR017850">
    <property type="entry name" value="Alkaline_phosphatase_core_sf"/>
</dbReference>
<feature type="compositionally biased region" description="Basic and acidic residues" evidence="13">
    <location>
        <begin position="35"/>
        <end position="67"/>
    </location>
</feature>
<feature type="region of interest" description="Disordered" evidence="13">
    <location>
        <begin position="16"/>
        <end position="107"/>
    </location>
</feature>
<dbReference type="Pfam" id="PF00245">
    <property type="entry name" value="Alk_phosphatase"/>
    <property type="match status" value="1"/>
</dbReference>
<feature type="binding site" evidence="9">
    <location>
        <position position="534"/>
    </location>
    <ligand>
        <name>Zn(2+)</name>
        <dbReference type="ChEBI" id="CHEBI:29105"/>
        <label>2</label>
    </ligand>
</feature>
<dbReference type="PROSITE" id="PS00123">
    <property type="entry name" value="ALKALINE_PHOSPHATASE"/>
    <property type="match status" value="1"/>
</dbReference>
<dbReference type="InterPro" id="IPR018299">
    <property type="entry name" value="Alkaline_phosphatase_AS"/>
</dbReference>
<feature type="binding site" evidence="9">
    <location>
        <position position="372"/>
    </location>
    <ligand>
        <name>Mg(2+)</name>
        <dbReference type="ChEBI" id="CHEBI:18420"/>
    </ligand>
</feature>
<keyword evidence="15" id="KW-1185">Reference proteome</keyword>
<evidence type="ECO:0000313" key="14">
    <source>
        <dbReference type="EMBL" id="CAB3997047.1"/>
    </source>
</evidence>
<dbReference type="InterPro" id="IPR001952">
    <property type="entry name" value="Alkaline_phosphatase"/>
</dbReference>
<organism evidence="14 15">
    <name type="scientific">Paramuricea clavata</name>
    <name type="common">Red gorgonian</name>
    <name type="synonym">Violescent sea-whip</name>
    <dbReference type="NCBI Taxonomy" id="317549"/>
    <lineage>
        <taxon>Eukaryota</taxon>
        <taxon>Metazoa</taxon>
        <taxon>Cnidaria</taxon>
        <taxon>Anthozoa</taxon>
        <taxon>Octocorallia</taxon>
        <taxon>Malacalcyonacea</taxon>
        <taxon>Plexauridae</taxon>
        <taxon>Paramuricea</taxon>
    </lineage>
</organism>
<feature type="binding site" evidence="9">
    <location>
        <position position="538"/>
    </location>
    <ligand>
        <name>Zn(2+)</name>
        <dbReference type="ChEBI" id="CHEBI:29105"/>
        <label>2</label>
    </ligand>
</feature>
<feature type="active site" description="Phosphoserine intermediate" evidence="8">
    <location>
        <position position="311"/>
    </location>
</feature>
<accession>A0A6S7HUM3</accession>
<dbReference type="OrthoDB" id="5818554at2759"/>
<feature type="binding site" evidence="9">
    <location>
        <position position="374"/>
    </location>
    <ligand>
        <name>Mg(2+)</name>
        <dbReference type="ChEBI" id="CHEBI:18420"/>
    </ligand>
</feature>
<dbReference type="GO" id="GO:0046872">
    <property type="term" value="F:metal ion binding"/>
    <property type="evidence" value="ECO:0007669"/>
    <property type="project" value="UniProtKB-KW"/>
</dbReference>
<evidence type="ECO:0000256" key="1">
    <source>
        <dbReference type="ARBA" id="ARBA00005984"/>
    </source>
</evidence>
<keyword evidence="4 9" id="KW-0479">Metal-binding</keyword>
<comment type="similarity">
    <text evidence="1 11">Belongs to the alkaline phosphatase family.</text>
</comment>
<dbReference type="Gene3D" id="3.40.720.10">
    <property type="entry name" value="Alkaline Phosphatase, subunit A"/>
    <property type="match status" value="1"/>
</dbReference>
<dbReference type="PRINTS" id="PR00113">
    <property type="entry name" value="ALKPHPHTASE"/>
</dbReference>
<feature type="binding site" evidence="9">
    <location>
        <position position="261"/>
    </location>
    <ligand>
        <name>Mg(2+)</name>
        <dbReference type="ChEBI" id="CHEBI:18420"/>
    </ligand>
</feature>
<dbReference type="SMART" id="SM00098">
    <property type="entry name" value="alkPPc"/>
    <property type="match status" value="1"/>
</dbReference>
<evidence type="ECO:0000256" key="9">
    <source>
        <dbReference type="PIRSR" id="PIRSR601952-2"/>
    </source>
</evidence>
<feature type="binding site" evidence="9">
    <location>
        <position position="261"/>
    </location>
    <ligand>
        <name>Zn(2+)</name>
        <dbReference type="ChEBI" id="CHEBI:29105"/>
        <label>2</label>
    </ligand>
</feature>
<keyword evidence="6 9" id="KW-0862">Zinc</keyword>
<dbReference type="PANTHER" id="PTHR11596">
    <property type="entry name" value="ALKALINE PHOSPHATASE"/>
    <property type="match status" value="1"/>
</dbReference>
<evidence type="ECO:0000256" key="12">
    <source>
        <dbReference type="RuleBase" id="RU003947"/>
    </source>
</evidence>
<evidence type="ECO:0000256" key="5">
    <source>
        <dbReference type="ARBA" id="ARBA00022801"/>
    </source>
</evidence>
<feature type="binding site" evidence="9">
    <location>
        <position position="575"/>
    </location>
    <ligand>
        <name>Zn(2+)</name>
        <dbReference type="ChEBI" id="CHEBI:29105"/>
        <label>2</label>
    </ligand>
</feature>
<keyword evidence="7 9" id="KW-0460">Magnesium</keyword>
<evidence type="ECO:0000256" key="6">
    <source>
        <dbReference type="ARBA" id="ARBA00022833"/>
    </source>
</evidence>
<proteinExistence type="inferred from homology"/>
<evidence type="ECO:0000256" key="7">
    <source>
        <dbReference type="ARBA" id="ARBA00022842"/>
    </source>
</evidence>
<dbReference type="CDD" id="cd16012">
    <property type="entry name" value="ALP"/>
    <property type="match status" value="1"/>
</dbReference>
<reference evidence="14" key="1">
    <citation type="submission" date="2020-04" db="EMBL/GenBank/DDBJ databases">
        <authorList>
            <person name="Alioto T."/>
            <person name="Alioto T."/>
            <person name="Gomez Garrido J."/>
        </authorList>
    </citation>
    <scope>NUCLEOTIDE SEQUENCE</scope>
    <source>
        <strain evidence="14">A484AB</strain>
    </source>
</reference>
<evidence type="ECO:0000256" key="4">
    <source>
        <dbReference type="ARBA" id="ARBA00022723"/>
    </source>
</evidence>
<sequence length="731" mass="81274">MREIVKLKRVSVRNDAELGASDADTIGHVLGNKPETIKSDVKQKDQSKLPEKKSKEESSSSKKKAVELFELPGIETETPPKVVKSEEKPPPKKKPKTEYTDEEDDYSEGEFEEMQEAFYKDSSTFLKGTQSANPHNDYCQHFVDTGQRPQNFIRDVGLADRFEEYPKLKELIRLKDEIIAKRATPPMYLQCNFEAFDLRELECKFDVILVDPPLEEYQRRGSGISHNWRPWAWEEIMKLEIEEIACQRSFIFLWCGSHEGDGMGISTTTAARIFEGQSRGKTGEETVLSWEKFPYTALSKTYNTDAQIPDSAGTATAFASGVKTDAGILGLNEKAIYEECDSAKGNEVLSILTFAEMAGMSTGLITDTRVTHATPGAFYSHTPSRDWENDQTAQDGCEDISSQLINYPYGDGIEVVLGGGWRNFYKCGTIAPDGKLLKGSKCRNDSRDLTKEWVNKFDNAAYVSNRTQLKNIDPIKVDHLLGLFAASGLTFHIDRKKSTETFEPTMEEMVEKALQILNKNSKGFFLLVEGGEIDWAHHGGKAHASLAQTAVFAKAVQKAQELTNADETLMIVTADHSHSFVLYGYAKRGNPILGFQYGTPPDGLPALTLAYANGPGGLKPNRNRANLTGVDYNASDFRQQALIYTKSESHGGEDVGIYATGPFAHLFHGVVEQNYIFHVMDHALCLTDSKQTFCTKPPARGGPKSAKKSASEKIGSRLYFMLVVSFLALIL</sequence>
<feature type="binding site" evidence="9">
    <location>
        <position position="529"/>
    </location>
    <ligand>
        <name>Mg(2+)</name>
        <dbReference type="ChEBI" id="CHEBI:18420"/>
    </ligand>
</feature>
<evidence type="ECO:0000313" key="15">
    <source>
        <dbReference type="Proteomes" id="UP001152795"/>
    </source>
</evidence>
<evidence type="ECO:0000256" key="2">
    <source>
        <dbReference type="ARBA" id="ARBA00012647"/>
    </source>
</evidence>
<dbReference type="InterPro" id="IPR007757">
    <property type="entry name" value="MT-A70-like"/>
</dbReference>
<evidence type="ECO:0000256" key="8">
    <source>
        <dbReference type="PIRSR" id="PIRSR601952-1"/>
    </source>
</evidence>
<protein>
    <recommendedName>
        <fullName evidence="2 12">Alkaline phosphatase</fullName>
        <ecNumber evidence="2 12">3.1.3.1</ecNumber>
    </recommendedName>
</protein>
<comment type="cofactor">
    <cofactor evidence="9">
        <name>Mg(2+)</name>
        <dbReference type="ChEBI" id="CHEBI:18420"/>
    </cofactor>
    <text evidence="9">Binds 1 Mg(2+) ion.</text>
</comment>
<dbReference type="PROSITE" id="PS51143">
    <property type="entry name" value="MT_A70"/>
    <property type="match status" value="1"/>
</dbReference>
<dbReference type="EC" id="3.1.3.1" evidence="2 12"/>
<comment type="cofactor">
    <cofactor evidence="9">
        <name>Zn(2+)</name>
        <dbReference type="ChEBI" id="CHEBI:29105"/>
    </cofactor>
    <text evidence="9">Binds 2 Zn(2+) ions.</text>
</comment>
<comment type="catalytic activity">
    <reaction evidence="12">
        <text>a phosphate monoester + H2O = an alcohol + phosphate</text>
        <dbReference type="Rhea" id="RHEA:15017"/>
        <dbReference type="ChEBI" id="CHEBI:15377"/>
        <dbReference type="ChEBI" id="CHEBI:30879"/>
        <dbReference type="ChEBI" id="CHEBI:43474"/>
        <dbReference type="ChEBI" id="CHEBI:67140"/>
        <dbReference type="EC" id="3.1.3.1"/>
    </reaction>
</comment>